<evidence type="ECO:0000313" key="1">
    <source>
        <dbReference type="EMBL" id="MDA3968297.1"/>
    </source>
</evidence>
<organism evidence="1 2">
    <name type="scientific">Helicobacter ibis</name>
    <dbReference type="NCBI Taxonomy" id="2962633"/>
    <lineage>
        <taxon>Bacteria</taxon>
        <taxon>Pseudomonadati</taxon>
        <taxon>Campylobacterota</taxon>
        <taxon>Epsilonproteobacteria</taxon>
        <taxon>Campylobacterales</taxon>
        <taxon>Helicobacteraceae</taxon>
        <taxon>Helicobacter</taxon>
    </lineage>
</organism>
<dbReference type="SUPFAM" id="SSF53335">
    <property type="entry name" value="S-adenosyl-L-methionine-dependent methyltransferases"/>
    <property type="match status" value="1"/>
</dbReference>
<sequence length="402" mass="47013">MIYYLRGGGGFSSMYNSLVDACKKSLELQEVYFQNKRHFLPLEILSSSCVVYHRLKSIKPNFENIFEIGPGSSGMSYFLSQHESLKDYSYTDACESFYMLQNLVNTHCFSGEFKNFALDFVEDSFYDPETKSKAISTRQKREFIESKQNIKVNAYPWWKINEIQNKKKHFDIMLSNANLQEFSSDCLHDYLLLTKDILKDDGILYANCLGLVSNNTPESLFSMIYELGFAIYFYYSFNNIFYANLEKLDFLKNEAIVLAPACESAKFLLEDLSFVDKFSEIYLLDDFKVGEICGKKIINTKELEFLGIKNIVFIDDKLDLKERFKSKFKNFNFIALDCRRAIVPSLCLIKDTHKDYKKYKDRQVNFYKMPCGVDSIDYLYTGVFDCDRFDVLEKLKNDIKKE</sequence>
<dbReference type="InterPro" id="IPR029063">
    <property type="entry name" value="SAM-dependent_MTases_sf"/>
</dbReference>
<evidence type="ECO:0000313" key="2">
    <source>
        <dbReference type="Proteomes" id="UP001210261"/>
    </source>
</evidence>
<dbReference type="Proteomes" id="UP001210261">
    <property type="component" value="Unassembled WGS sequence"/>
</dbReference>
<protein>
    <recommendedName>
        <fullName evidence="3">SAM-dependent methyltransferase</fullName>
    </recommendedName>
</protein>
<reference evidence="1 2" key="1">
    <citation type="submission" date="2023-01" db="EMBL/GenBank/DDBJ databases">
        <title>Description of Helicobacter ibis sp. nov. isolated from faecal droppings of black-faced ibis (Theristicus melanopis).</title>
        <authorList>
            <person name="Lopez-Cantillo M."/>
            <person name="Vidal-Veuthey B."/>
            <person name="Mella A."/>
            <person name="De La Haba R."/>
            <person name="Collado L."/>
        </authorList>
    </citation>
    <scope>NUCLEOTIDE SEQUENCE [LARGE SCALE GENOMIC DNA]</scope>
    <source>
        <strain evidence="1 2">A82</strain>
    </source>
</reference>
<name>A0ABT4VC63_9HELI</name>
<proteinExistence type="predicted"/>
<evidence type="ECO:0008006" key="3">
    <source>
        <dbReference type="Google" id="ProtNLM"/>
    </source>
</evidence>
<keyword evidence="2" id="KW-1185">Reference proteome</keyword>
<accession>A0ABT4VC63</accession>
<comment type="caution">
    <text evidence="1">The sequence shown here is derived from an EMBL/GenBank/DDBJ whole genome shotgun (WGS) entry which is preliminary data.</text>
</comment>
<dbReference type="EMBL" id="JAQHXR010000001">
    <property type="protein sequence ID" value="MDA3968297.1"/>
    <property type="molecule type" value="Genomic_DNA"/>
</dbReference>
<gene>
    <name evidence="1" type="ORF">PF021_01250</name>
</gene>
<dbReference type="RefSeq" id="WP_271020590.1">
    <property type="nucleotide sequence ID" value="NZ_JAQHXR010000001.1"/>
</dbReference>